<dbReference type="RefSeq" id="WP_201166520.1">
    <property type="nucleotide sequence ID" value="NZ_JAEPWM010000001.1"/>
</dbReference>
<name>A0A934TPK9_9BURK</name>
<keyword evidence="3" id="KW-1185">Reference proteome</keyword>
<comment type="caution">
    <text evidence="2">The sequence shown here is derived from an EMBL/GenBank/DDBJ whole genome shotgun (WGS) entry which is preliminary data.</text>
</comment>
<protein>
    <submittedName>
        <fullName evidence="2">2OG-Fe(II) oxygenase</fullName>
    </submittedName>
</protein>
<reference evidence="2" key="2">
    <citation type="submission" date="2021-01" db="EMBL/GenBank/DDBJ databases">
        <authorList>
            <person name="Kang M."/>
        </authorList>
    </citation>
    <scope>NUCLEOTIDE SEQUENCE</scope>
    <source>
        <strain evidence="2">KACC 17527</strain>
    </source>
</reference>
<reference evidence="2" key="1">
    <citation type="journal article" date="2012" name="J. Microbiol. Biotechnol.">
        <title>Ramlibacter ginsenosidimutans sp. nov., with ginsenoside-converting activity.</title>
        <authorList>
            <person name="Wang L."/>
            <person name="An D.S."/>
            <person name="Kim S.G."/>
            <person name="Jin F.X."/>
            <person name="Kim S.C."/>
            <person name="Lee S.T."/>
            <person name="Im W.T."/>
        </authorList>
    </citation>
    <scope>NUCLEOTIDE SEQUENCE</scope>
    <source>
        <strain evidence="2">KACC 17527</strain>
    </source>
</reference>
<gene>
    <name evidence="2" type="ORF">JJB11_03610</name>
</gene>
<dbReference type="EMBL" id="JAEPWM010000001">
    <property type="protein sequence ID" value="MBK6005168.1"/>
    <property type="molecule type" value="Genomic_DNA"/>
</dbReference>
<dbReference type="InterPro" id="IPR044862">
    <property type="entry name" value="Pro_4_hyd_alph_FE2OG_OXY"/>
</dbReference>
<dbReference type="AlphaFoldDB" id="A0A934TPK9"/>
<dbReference type="Gene3D" id="2.60.120.620">
    <property type="entry name" value="q2cbj1_9rhob like domain"/>
    <property type="match status" value="1"/>
</dbReference>
<sequence length="284" mass="32692">MRPAFIPVSPTLSVDASRMVSLGRSVREAYCAAEPFPYIKIDDFLPESLLEGVLADLGALPEPESSFERSQERFKRSYAPTALPERTRNLFWLLNSRPFLTFLENMTGIDGLMGDPYYLGGGIHEVRSGGHLDIHADFNYLKKLNLERRLNLLIYLNPDWRPEFGGQFEIWNTDMTARVAQFDPVFNRCVVFNTTGDSFHGNPNTVRHPENKARYSMALYYYTATWDASKRQHTTHFKARPGSRDASDWRVRLAETLEDVTPPFLFRLGNKVLHRSRGFLRQHT</sequence>
<dbReference type="Proteomes" id="UP000630528">
    <property type="component" value="Unassembled WGS sequence"/>
</dbReference>
<feature type="domain" description="Prolyl 4-hydroxylase alpha subunit Fe(2+) 2OG dioxygenase" evidence="1">
    <location>
        <begin position="123"/>
        <end position="222"/>
    </location>
</feature>
<evidence type="ECO:0000313" key="3">
    <source>
        <dbReference type="Proteomes" id="UP000630528"/>
    </source>
</evidence>
<organism evidence="2 3">
    <name type="scientific">Ramlibacter ginsenosidimutans</name>
    <dbReference type="NCBI Taxonomy" id="502333"/>
    <lineage>
        <taxon>Bacteria</taxon>
        <taxon>Pseudomonadati</taxon>
        <taxon>Pseudomonadota</taxon>
        <taxon>Betaproteobacteria</taxon>
        <taxon>Burkholderiales</taxon>
        <taxon>Comamonadaceae</taxon>
        <taxon>Ramlibacter</taxon>
    </lineage>
</organism>
<dbReference type="Pfam" id="PF13640">
    <property type="entry name" value="2OG-FeII_Oxy_3"/>
    <property type="match status" value="1"/>
</dbReference>
<proteinExistence type="predicted"/>
<evidence type="ECO:0000313" key="2">
    <source>
        <dbReference type="EMBL" id="MBK6005168.1"/>
    </source>
</evidence>
<accession>A0A934TPK9</accession>
<evidence type="ECO:0000259" key="1">
    <source>
        <dbReference type="Pfam" id="PF13640"/>
    </source>
</evidence>